<evidence type="ECO:0000313" key="2">
    <source>
        <dbReference type="EMBL" id="MFC0811256.1"/>
    </source>
</evidence>
<evidence type="ECO:0000313" key="3">
    <source>
        <dbReference type="Proteomes" id="UP001589920"/>
    </source>
</evidence>
<dbReference type="InterPro" id="IPR036374">
    <property type="entry name" value="OxRdtase_Mopterin-bd_sf"/>
</dbReference>
<keyword evidence="3" id="KW-1185">Reference proteome</keyword>
<comment type="caution">
    <text evidence="2">The sequence shown here is derived from an EMBL/GenBank/DDBJ whole genome shotgun (WGS) entry which is preliminary data.</text>
</comment>
<dbReference type="EMBL" id="JBHMQU010000015">
    <property type="protein sequence ID" value="MFC0811256.1"/>
    <property type="molecule type" value="Genomic_DNA"/>
</dbReference>
<keyword evidence="1" id="KW-0732">Signal</keyword>
<dbReference type="Gene3D" id="3.90.420.10">
    <property type="entry name" value="Oxidoreductase, molybdopterin-binding domain"/>
    <property type="match status" value="1"/>
</dbReference>
<name>A0ABV6T1X4_9RHOB</name>
<accession>A0ABV6T1X4</accession>
<dbReference type="SUPFAM" id="SSF56524">
    <property type="entry name" value="Oxidoreductase molybdopterin-binding domain"/>
    <property type="match status" value="1"/>
</dbReference>
<sequence length="159" mass="16443">MSRLSVAFALALLALPASPGLAETPHPALAAGAQATSAAITADILAGLPVEEVDVRYETSKGPRAEHYSGPRLWAVLGQLGLAPADPKPALRQSVIVTGRDGHAVAFSMGELMPDFGNRPVLLSVTVDGQPTQDGVRAVSPGDGRGARYVKDVVSVEIR</sequence>
<protein>
    <recommendedName>
        <fullName evidence="4">Molybdopterin-dependent oxidoreductase</fullName>
    </recommendedName>
</protein>
<organism evidence="2 3">
    <name type="scientific">Paracoccus panacisoli</name>
    <dbReference type="NCBI Taxonomy" id="1510163"/>
    <lineage>
        <taxon>Bacteria</taxon>
        <taxon>Pseudomonadati</taxon>
        <taxon>Pseudomonadota</taxon>
        <taxon>Alphaproteobacteria</taxon>
        <taxon>Rhodobacterales</taxon>
        <taxon>Paracoccaceae</taxon>
        <taxon>Paracoccus</taxon>
    </lineage>
</organism>
<gene>
    <name evidence="2" type="ORF">ACFHYO_03890</name>
</gene>
<feature type="signal peptide" evidence="1">
    <location>
        <begin position="1"/>
        <end position="22"/>
    </location>
</feature>
<evidence type="ECO:0008006" key="4">
    <source>
        <dbReference type="Google" id="ProtNLM"/>
    </source>
</evidence>
<reference evidence="2 3" key="1">
    <citation type="submission" date="2024-09" db="EMBL/GenBank/DDBJ databases">
        <authorList>
            <person name="Sun Q."/>
            <person name="Mori K."/>
        </authorList>
    </citation>
    <scope>NUCLEOTIDE SEQUENCE [LARGE SCALE GENOMIC DNA]</scope>
    <source>
        <strain evidence="2 3">KCTC 42086</strain>
    </source>
</reference>
<proteinExistence type="predicted"/>
<dbReference type="Proteomes" id="UP001589920">
    <property type="component" value="Unassembled WGS sequence"/>
</dbReference>
<evidence type="ECO:0000256" key="1">
    <source>
        <dbReference type="SAM" id="SignalP"/>
    </source>
</evidence>
<feature type="chain" id="PRO_5045140639" description="Molybdopterin-dependent oxidoreductase" evidence="1">
    <location>
        <begin position="23"/>
        <end position="159"/>
    </location>
</feature>
<dbReference type="RefSeq" id="WP_394318504.1">
    <property type="nucleotide sequence ID" value="NZ_JBHMQU010000015.1"/>
</dbReference>